<protein>
    <submittedName>
        <fullName evidence="2">Uncharacterized protein</fullName>
    </submittedName>
</protein>
<organism evidence="2 3">
    <name type="scientific">Galerina marginata (strain CBS 339.88)</name>
    <dbReference type="NCBI Taxonomy" id="685588"/>
    <lineage>
        <taxon>Eukaryota</taxon>
        <taxon>Fungi</taxon>
        <taxon>Dikarya</taxon>
        <taxon>Basidiomycota</taxon>
        <taxon>Agaricomycotina</taxon>
        <taxon>Agaricomycetes</taxon>
        <taxon>Agaricomycetidae</taxon>
        <taxon>Agaricales</taxon>
        <taxon>Agaricineae</taxon>
        <taxon>Strophariaceae</taxon>
        <taxon>Galerina</taxon>
    </lineage>
</organism>
<proteinExistence type="predicted"/>
<sequence length="471" mass="51739">MITTTYDSARRSSPRITLPASIYTRSPSSATPSGVAKPTKSTRGTVRAEPSRGISQGSASPTLAAAAAAAIPQPKLEEPNSSNKNLNDIIQKITHLLKSQPEPLTIPGVSLSVMDEIEKAGRQGLIPGYEGLRINYTHHNSSFTARQRPSLAHEILPPLLSRLDKDGMIKGVSLNTDGSGIPRLDQCSTATYTLQNGDRKEADESLVLKGPPSLFPAGSAMPTFPIIQFEVGVTQSDPSLSEDACQWIAGSEGAIKLVITFNFKIKERCITVQANDDHGVVKYDARFLIDITCSLWGLASVQLDSPDITPEMARQQPFVTPGGNRSEYWYIQDESPTDQALYSGKKQKPLHSCLYKVRRFDEHPIFVDGALVQPTKKVVIKYRHFLGNKPRALGLDPEATAMEIPYAVVVKLVNDHLKFHNNIKYEAAWKLALYHQVGVKRTHEPSDPADETSSDEESLFAKKMRLLAEDL</sequence>
<evidence type="ECO:0000313" key="2">
    <source>
        <dbReference type="EMBL" id="KDR70581.1"/>
    </source>
</evidence>
<dbReference type="EMBL" id="KL142396">
    <property type="protein sequence ID" value="KDR70581.1"/>
    <property type="molecule type" value="Genomic_DNA"/>
</dbReference>
<name>A0A067SI54_GALM3</name>
<feature type="region of interest" description="Disordered" evidence="1">
    <location>
        <begin position="1"/>
        <end position="61"/>
    </location>
</feature>
<dbReference type="Proteomes" id="UP000027222">
    <property type="component" value="Unassembled WGS sequence"/>
</dbReference>
<accession>A0A067SI54</accession>
<feature type="compositionally biased region" description="Polar residues" evidence="1">
    <location>
        <begin position="23"/>
        <end position="32"/>
    </location>
</feature>
<dbReference type="HOGENOM" id="CLU_580085_0_0_1"/>
<dbReference type="AlphaFoldDB" id="A0A067SI54"/>
<keyword evidence="3" id="KW-1185">Reference proteome</keyword>
<reference evidence="3" key="1">
    <citation type="journal article" date="2014" name="Proc. Natl. Acad. Sci. U.S.A.">
        <title>Extensive sampling of basidiomycete genomes demonstrates inadequacy of the white-rot/brown-rot paradigm for wood decay fungi.</title>
        <authorList>
            <person name="Riley R."/>
            <person name="Salamov A.A."/>
            <person name="Brown D.W."/>
            <person name="Nagy L.G."/>
            <person name="Floudas D."/>
            <person name="Held B.W."/>
            <person name="Levasseur A."/>
            <person name="Lombard V."/>
            <person name="Morin E."/>
            <person name="Otillar R."/>
            <person name="Lindquist E.A."/>
            <person name="Sun H."/>
            <person name="LaButti K.M."/>
            <person name="Schmutz J."/>
            <person name="Jabbour D."/>
            <person name="Luo H."/>
            <person name="Baker S.E."/>
            <person name="Pisabarro A.G."/>
            <person name="Walton J.D."/>
            <person name="Blanchette R.A."/>
            <person name="Henrissat B."/>
            <person name="Martin F."/>
            <person name="Cullen D."/>
            <person name="Hibbett D.S."/>
            <person name="Grigoriev I.V."/>
        </authorList>
    </citation>
    <scope>NUCLEOTIDE SEQUENCE [LARGE SCALE GENOMIC DNA]</scope>
    <source>
        <strain evidence="3">CBS 339.88</strain>
    </source>
</reference>
<evidence type="ECO:0000256" key="1">
    <source>
        <dbReference type="SAM" id="MobiDB-lite"/>
    </source>
</evidence>
<gene>
    <name evidence="2" type="ORF">GALMADRAFT_144484</name>
</gene>
<evidence type="ECO:0000313" key="3">
    <source>
        <dbReference type="Proteomes" id="UP000027222"/>
    </source>
</evidence>